<keyword evidence="4" id="KW-0949">S-adenosyl-L-methionine</keyword>
<accession>A0ABV7HR94</accession>
<dbReference type="EC" id="2.1.1.-" evidence="6"/>
<evidence type="ECO:0000313" key="7">
    <source>
        <dbReference type="Proteomes" id="UP001595548"/>
    </source>
</evidence>
<keyword evidence="7" id="KW-1185">Reference proteome</keyword>
<evidence type="ECO:0000256" key="3">
    <source>
        <dbReference type="ARBA" id="ARBA00022679"/>
    </source>
</evidence>
<keyword evidence="3 6" id="KW-0808">Transferase</keyword>
<dbReference type="PANTHER" id="PTHR43667:SF2">
    <property type="entry name" value="FATTY ACID C-METHYL TRANSFERASE"/>
    <property type="match status" value="1"/>
</dbReference>
<dbReference type="Proteomes" id="UP001595548">
    <property type="component" value="Unassembled WGS sequence"/>
</dbReference>
<dbReference type="InterPro" id="IPR029063">
    <property type="entry name" value="SAM-dependent_MTases_sf"/>
</dbReference>
<keyword evidence="2 6" id="KW-0489">Methyltransferase</keyword>
<dbReference type="SUPFAM" id="SSF53335">
    <property type="entry name" value="S-adenosyl-L-methionine-dependent methyltransferases"/>
    <property type="match status" value="1"/>
</dbReference>
<name>A0ABV7HR94_9GAMM</name>
<protein>
    <submittedName>
        <fullName evidence="6">Class I SAM-dependent methyltransferase</fullName>
        <ecNumber evidence="6">2.1.1.-</ecNumber>
    </submittedName>
</protein>
<dbReference type="InterPro" id="IPR003333">
    <property type="entry name" value="CMAS"/>
</dbReference>
<comment type="caution">
    <text evidence="6">The sequence shown here is derived from an EMBL/GenBank/DDBJ whole genome shotgun (WGS) entry which is preliminary data.</text>
</comment>
<dbReference type="GO" id="GO:0032259">
    <property type="term" value="P:methylation"/>
    <property type="evidence" value="ECO:0007669"/>
    <property type="project" value="UniProtKB-KW"/>
</dbReference>
<evidence type="ECO:0000256" key="1">
    <source>
        <dbReference type="ARBA" id="ARBA00010815"/>
    </source>
</evidence>
<dbReference type="RefSeq" id="WP_339617448.1">
    <property type="nucleotide sequence ID" value="NZ_AP031500.1"/>
</dbReference>
<dbReference type="Gene3D" id="3.40.50.150">
    <property type="entry name" value="Vaccinia Virus protein VP39"/>
    <property type="match status" value="1"/>
</dbReference>
<proteinExistence type="inferred from homology"/>
<sequence length="423" mass="48004">MTMESLKRSRIARQNKPSVLDRIAKQQVLKQLKCIALGRLIIEDDGEIICFGEASADTEIHAHIIVHRASAYRGFMLAGSIGGAEGYMAGSWSSPNLTALTRLMCANLNLLNNVDSSRFGLGRLLEKFYHWSRRNTEDNARANIAAHYDLSNQFFSLFLDRSMMYSAARFATADTSLEDAALAKIDNICQKLNLTPGDHLLEIGTGWGAMAIHAARHYGCKVTTTTISKEQYRHACDEVERAGLCSRVTVLCEDYRKLSGSYDKLVSIEMIEAVGHEYYREYFATCSKLLRPHGLMLLQAITIPDQRYDYARRSVDFIQKYIFPGGCLPSDREITAQLSRHTDMQMVAMEEIGEDYALTLAHWNRRFHDKLDEVKALGFSDTFIRMWEYYLSYCEGGFSERVIGTGQFLLGKPQWRKSFPRAT</sequence>
<keyword evidence="5" id="KW-0443">Lipid metabolism</keyword>
<dbReference type="Pfam" id="PF02353">
    <property type="entry name" value="CMAS"/>
    <property type="match status" value="1"/>
</dbReference>
<evidence type="ECO:0000256" key="4">
    <source>
        <dbReference type="ARBA" id="ARBA00022691"/>
    </source>
</evidence>
<evidence type="ECO:0000313" key="6">
    <source>
        <dbReference type="EMBL" id="MFC3154031.1"/>
    </source>
</evidence>
<dbReference type="PANTHER" id="PTHR43667">
    <property type="entry name" value="CYCLOPROPANE-FATTY-ACYL-PHOSPHOLIPID SYNTHASE"/>
    <property type="match status" value="1"/>
</dbReference>
<reference evidence="7" key="1">
    <citation type="journal article" date="2019" name="Int. J. Syst. Evol. Microbiol.">
        <title>The Global Catalogue of Microorganisms (GCM) 10K type strain sequencing project: providing services to taxonomists for standard genome sequencing and annotation.</title>
        <authorList>
            <consortium name="The Broad Institute Genomics Platform"/>
            <consortium name="The Broad Institute Genome Sequencing Center for Infectious Disease"/>
            <person name="Wu L."/>
            <person name="Ma J."/>
        </authorList>
    </citation>
    <scope>NUCLEOTIDE SEQUENCE [LARGE SCALE GENOMIC DNA]</scope>
    <source>
        <strain evidence="7">KCTC 52141</strain>
    </source>
</reference>
<comment type="similarity">
    <text evidence="1">Belongs to the CFA/CMAS family.</text>
</comment>
<dbReference type="InterPro" id="IPR050723">
    <property type="entry name" value="CFA/CMAS"/>
</dbReference>
<dbReference type="GO" id="GO:0008168">
    <property type="term" value="F:methyltransferase activity"/>
    <property type="evidence" value="ECO:0007669"/>
    <property type="project" value="UniProtKB-KW"/>
</dbReference>
<dbReference type="CDD" id="cd02440">
    <property type="entry name" value="AdoMet_MTases"/>
    <property type="match status" value="1"/>
</dbReference>
<dbReference type="PIRSF" id="PIRSF003085">
    <property type="entry name" value="CMAS"/>
    <property type="match status" value="1"/>
</dbReference>
<evidence type="ECO:0000256" key="2">
    <source>
        <dbReference type="ARBA" id="ARBA00022603"/>
    </source>
</evidence>
<evidence type="ECO:0000256" key="5">
    <source>
        <dbReference type="ARBA" id="ARBA00023098"/>
    </source>
</evidence>
<organism evidence="6 7">
    <name type="scientific">Gilvimarinus japonicus</name>
    <dbReference type="NCBI Taxonomy" id="1796469"/>
    <lineage>
        <taxon>Bacteria</taxon>
        <taxon>Pseudomonadati</taxon>
        <taxon>Pseudomonadota</taxon>
        <taxon>Gammaproteobacteria</taxon>
        <taxon>Cellvibrionales</taxon>
        <taxon>Cellvibrionaceae</taxon>
        <taxon>Gilvimarinus</taxon>
    </lineage>
</organism>
<dbReference type="EMBL" id="JBHRTL010000003">
    <property type="protein sequence ID" value="MFC3154031.1"/>
    <property type="molecule type" value="Genomic_DNA"/>
</dbReference>
<gene>
    <name evidence="6" type="ORF">ACFOEB_02370</name>
</gene>